<dbReference type="PANTHER" id="PTHR48102:SF3">
    <property type="entry name" value="ATP-DEPENDENT PROTEASE ATPASE SUBUNIT HSLU"/>
    <property type="match status" value="1"/>
</dbReference>
<dbReference type="Pfam" id="PF07724">
    <property type="entry name" value="AAA_2"/>
    <property type="match status" value="1"/>
</dbReference>
<reference evidence="5 6" key="1">
    <citation type="journal article" date="2020" name="bioRxiv">
        <title>Metabolic contributions of an alphaproteobacterial endosymbiont in the apicomplexan Cardiosporidium cionae.</title>
        <authorList>
            <person name="Hunter E.S."/>
            <person name="Paight C.J."/>
            <person name="Lane C.E."/>
        </authorList>
    </citation>
    <scope>NUCLEOTIDE SEQUENCE [LARGE SCALE GENOMIC DNA]</scope>
    <source>
        <strain evidence="5">ESH_2018</strain>
    </source>
</reference>
<comment type="caution">
    <text evidence="5">The sequence shown here is derived from an EMBL/GenBank/DDBJ whole genome shotgun (WGS) entry which is preliminary data.</text>
</comment>
<dbReference type="InterPro" id="IPR003959">
    <property type="entry name" value="ATPase_AAA_core"/>
</dbReference>
<dbReference type="SMART" id="SM01086">
    <property type="entry name" value="ClpB_D2-small"/>
    <property type="match status" value="1"/>
</dbReference>
<dbReference type="GO" id="GO:0006508">
    <property type="term" value="P:proteolysis"/>
    <property type="evidence" value="ECO:0007669"/>
    <property type="project" value="UniProtKB-KW"/>
</dbReference>
<dbReference type="Gene3D" id="3.40.50.300">
    <property type="entry name" value="P-loop containing nucleotide triphosphate hydrolases"/>
    <property type="match status" value="1"/>
</dbReference>
<feature type="non-terminal residue" evidence="5">
    <location>
        <position position="1"/>
    </location>
</feature>
<dbReference type="InterPro" id="IPR027417">
    <property type="entry name" value="P-loop_NTPase"/>
</dbReference>
<dbReference type="Gene3D" id="1.10.8.60">
    <property type="match status" value="1"/>
</dbReference>
<keyword evidence="3" id="KW-0143">Chaperone</keyword>
<dbReference type="InterPro" id="IPR019489">
    <property type="entry name" value="Clp_ATPase_C"/>
</dbReference>
<evidence type="ECO:0000313" key="6">
    <source>
        <dbReference type="Proteomes" id="UP000823046"/>
    </source>
</evidence>
<evidence type="ECO:0000256" key="3">
    <source>
        <dbReference type="ARBA" id="ARBA00023186"/>
    </source>
</evidence>
<dbReference type="GO" id="GO:0008233">
    <property type="term" value="F:peptidase activity"/>
    <property type="evidence" value="ECO:0007669"/>
    <property type="project" value="UniProtKB-KW"/>
</dbReference>
<dbReference type="NCBIfam" id="NF003544">
    <property type="entry name" value="PRK05201.1"/>
    <property type="match status" value="1"/>
</dbReference>
<keyword evidence="6" id="KW-1185">Reference proteome</keyword>
<gene>
    <name evidence="5" type="ORF">IE077_002834</name>
</gene>
<accession>A0ABQ7J9S1</accession>
<feature type="domain" description="Clp ATPase C-terminal" evidence="4">
    <location>
        <begin position="254"/>
        <end position="344"/>
    </location>
</feature>
<dbReference type="PANTHER" id="PTHR48102">
    <property type="entry name" value="ATP-DEPENDENT CLP PROTEASE ATP-BINDING SUBUNIT CLPX-LIKE, MITOCHONDRIAL-RELATED"/>
    <property type="match status" value="1"/>
</dbReference>
<name>A0ABQ7J9S1_9APIC</name>
<dbReference type="EMBL" id="JADAQX010000307">
    <property type="protein sequence ID" value="KAF8820763.1"/>
    <property type="molecule type" value="Genomic_DNA"/>
</dbReference>
<dbReference type="NCBIfam" id="TIGR00390">
    <property type="entry name" value="hslU"/>
    <property type="match status" value="1"/>
</dbReference>
<evidence type="ECO:0000259" key="4">
    <source>
        <dbReference type="SMART" id="SM01086"/>
    </source>
</evidence>
<organism evidence="5 6">
    <name type="scientific">Cardiosporidium cionae</name>
    <dbReference type="NCBI Taxonomy" id="476202"/>
    <lineage>
        <taxon>Eukaryota</taxon>
        <taxon>Sar</taxon>
        <taxon>Alveolata</taxon>
        <taxon>Apicomplexa</taxon>
        <taxon>Aconoidasida</taxon>
        <taxon>Nephromycida</taxon>
        <taxon>Cardiosporidium</taxon>
    </lineage>
</organism>
<sequence>VEATKFTEVGFHGRDADQIIKDLVELAVKKQHSKLESELRMDAEKSAEDRILAALFGKLTEEDRKSWLSHLRDGILDDRVISVDVPISHSHGGVASSDPIETAIREAMSQHNTIKSVKVLQQSGGRATERKSLSVKDAKEKLIQAELETLINQDMIYQKAIFSVEQEGIVFIDEIDKICTKNHGGYTGPDASAEGVQRDLLPLIEGCTVSTRYGNIKTDYILFIASGAFHNVKPSDMLAELQGRLPVKVELKHLSEEDFVRILTEPQNNLIIQSAALLKTEGVLLEFTKDAIHEVAKVSWEVNSTIENIGARRLHTVLERVLQDINFQAPNMDKGNHVIVDAEFVRTNISEFLNKTDLSKYIL</sequence>
<dbReference type="InterPro" id="IPR050052">
    <property type="entry name" value="ATP-dep_Clp_protease_ClpX"/>
</dbReference>
<proteinExistence type="predicted"/>
<keyword evidence="2 5" id="KW-0067">ATP-binding</keyword>
<keyword evidence="5" id="KW-0645">Protease</keyword>
<dbReference type="SUPFAM" id="SSF52540">
    <property type="entry name" value="P-loop containing nucleoside triphosphate hydrolases"/>
    <property type="match status" value="1"/>
</dbReference>
<evidence type="ECO:0000256" key="2">
    <source>
        <dbReference type="ARBA" id="ARBA00022840"/>
    </source>
</evidence>
<protein>
    <submittedName>
        <fullName evidence="5">ATP-dependent hsl protease ATP-binding subunit hslU</fullName>
    </submittedName>
</protein>
<evidence type="ECO:0000256" key="1">
    <source>
        <dbReference type="ARBA" id="ARBA00022741"/>
    </source>
</evidence>
<dbReference type="InterPro" id="IPR004491">
    <property type="entry name" value="HslU"/>
</dbReference>
<dbReference type="Proteomes" id="UP000823046">
    <property type="component" value="Unassembled WGS sequence"/>
</dbReference>
<dbReference type="GO" id="GO:0005524">
    <property type="term" value="F:ATP binding"/>
    <property type="evidence" value="ECO:0007669"/>
    <property type="project" value="UniProtKB-KW"/>
</dbReference>
<keyword evidence="1" id="KW-0547">Nucleotide-binding</keyword>
<evidence type="ECO:0000313" key="5">
    <source>
        <dbReference type="EMBL" id="KAF8820763.1"/>
    </source>
</evidence>
<keyword evidence="5" id="KW-0378">Hydrolase</keyword>